<dbReference type="EMBL" id="BMYF01000001">
    <property type="protein sequence ID" value="GHB25598.1"/>
    <property type="molecule type" value="Genomic_DNA"/>
</dbReference>
<reference evidence="2" key="2">
    <citation type="submission" date="2020-09" db="EMBL/GenBank/DDBJ databases">
        <authorList>
            <person name="Sun Q."/>
            <person name="Kim S."/>
        </authorList>
    </citation>
    <scope>NUCLEOTIDE SEQUENCE</scope>
    <source>
        <strain evidence="2">KCTC 23224</strain>
    </source>
</reference>
<comment type="caution">
    <text evidence="2">The sequence shown here is derived from an EMBL/GenBank/DDBJ whole genome shotgun (WGS) entry which is preliminary data.</text>
</comment>
<proteinExistence type="predicted"/>
<dbReference type="InterPro" id="IPR042226">
    <property type="entry name" value="eFR1_2_sf"/>
</dbReference>
<sequence>MTMESTKFKKVGIWLDHSFAYFVGYADGKATLIEKLDSPHESMKRVEGEGNDTTWYTPNPEHASNNEHKKHNITQNELKEYFKILEGKIQSYEDVLLFGPGTAKEQLRNRLKDNKAFDKKWFAVENSDKLTDNQLLAYVREFFDKHSI</sequence>
<evidence type="ECO:0000256" key="1">
    <source>
        <dbReference type="SAM" id="MobiDB-lite"/>
    </source>
</evidence>
<feature type="region of interest" description="Disordered" evidence="1">
    <location>
        <begin position="43"/>
        <end position="67"/>
    </location>
</feature>
<organism evidence="2 3">
    <name type="scientific">Mongoliitalea lutea</name>
    <dbReference type="NCBI Taxonomy" id="849756"/>
    <lineage>
        <taxon>Bacteria</taxon>
        <taxon>Pseudomonadati</taxon>
        <taxon>Bacteroidota</taxon>
        <taxon>Cytophagia</taxon>
        <taxon>Cytophagales</taxon>
        <taxon>Cyclobacteriaceae</taxon>
        <taxon>Mongoliitalea</taxon>
    </lineage>
</organism>
<evidence type="ECO:0000313" key="2">
    <source>
        <dbReference type="EMBL" id="GHB25598.1"/>
    </source>
</evidence>
<name>A0A8J3CV44_9BACT</name>
<dbReference type="SUPFAM" id="SSF53137">
    <property type="entry name" value="Translational machinery components"/>
    <property type="match status" value="1"/>
</dbReference>
<protein>
    <submittedName>
        <fullName evidence="2">Uncharacterized protein</fullName>
    </submittedName>
</protein>
<dbReference type="AlphaFoldDB" id="A0A8J3CV44"/>
<evidence type="ECO:0000313" key="3">
    <source>
        <dbReference type="Proteomes" id="UP000642809"/>
    </source>
</evidence>
<dbReference type="Gene3D" id="3.30.420.60">
    <property type="entry name" value="eRF1 domain 2"/>
    <property type="match status" value="1"/>
</dbReference>
<accession>A0A8J3CV44</accession>
<dbReference type="Proteomes" id="UP000642809">
    <property type="component" value="Unassembled WGS sequence"/>
</dbReference>
<reference evidence="2" key="1">
    <citation type="journal article" date="2014" name="Int. J. Syst. Evol. Microbiol.">
        <title>Complete genome sequence of Corynebacterium casei LMG S-19264T (=DSM 44701T), isolated from a smear-ripened cheese.</title>
        <authorList>
            <consortium name="US DOE Joint Genome Institute (JGI-PGF)"/>
            <person name="Walter F."/>
            <person name="Albersmeier A."/>
            <person name="Kalinowski J."/>
            <person name="Ruckert C."/>
        </authorList>
    </citation>
    <scope>NUCLEOTIDE SEQUENCE</scope>
    <source>
        <strain evidence="2">KCTC 23224</strain>
    </source>
</reference>
<gene>
    <name evidence="2" type="ORF">GCM10008106_02960</name>
</gene>
<keyword evidence="3" id="KW-1185">Reference proteome</keyword>